<evidence type="ECO:0000256" key="2">
    <source>
        <dbReference type="ARBA" id="ARBA00023015"/>
    </source>
</evidence>
<dbReference type="InterPro" id="IPR023772">
    <property type="entry name" value="DNA-bd_HTH_TetR-type_CS"/>
</dbReference>
<keyword evidence="4" id="KW-0804">Transcription</keyword>
<gene>
    <name evidence="7" type="primary">ttgR_2</name>
    <name evidence="7" type="ORF">LMG6000_05629</name>
</gene>
<dbReference type="PANTHER" id="PTHR30055:SF240">
    <property type="entry name" value="HTH-TYPE TRANSCRIPTIONAL REGULATOR ACRR"/>
    <property type="match status" value="1"/>
</dbReference>
<evidence type="ECO:0000313" key="8">
    <source>
        <dbReference type="Proteomes" id="UP000494183"/>
    </source>
</evidence>
<feature type="domain" description="HTH tetR-type" evidence="6">
    <location>
        <begin position="10"/>
        <end position="70"/>
    </location>
</feature>
<dbReference type="EMBL" id="CADILH010000012">
    <property type="protein sequence ID" value="CAB3938003.1"/>
    <property type="molecule type" value="Genomic_DNA"/>
</dbReference>
<keyword evidence="3 5" id="KW-0238">DNA-binding</keyword>
<evidence type="ECO:0000256" key="1">
    <source>
        <dbReference type="ARBA" id="ARBA00022491"/>
    </source>
</evidence>
<accession>A0A6S7FKD7</accession>
<name>A0A6S7FKD7_9BURK</name>
<keyword evidence="8" id="KW-1185">Reference proteome</keyword>
<proteinExistence type="predicted"/>
<dbReference type="AlphaFoldDB" id="A0A6S7FKD7"/>
<keyword evidence="1" id="KW-0678">Repressor</keyword>
<dbReference type="Gene3D" id="1.10.357.10">
    <property type="entry name" value="Tetracycline Repressor, domain 2"/>
    <property type="match status" value="1"/>
</dbReference>
<evidence type="ECO:0000256" key="5">
    <source>
        <dbReference type="PROSITE-ProRule" id="PRU00335"/>
    </source>
</evidence>
<dbReference type="InterPro" id="IPR009057">
    <property type="entry name" value="Homeodomain-like_sf"/>
</dbReference>
<sequence>MARKTKQASQLTCAQVLDAAGWCFRTQGIYRTTISAIANRAGVSRGAVYWHFQNKEQLLAAVLDRGHVPILERLMGVTRASAPVLPALRACMVQLALDVQSTPHMREALEIVFRHGDFAGECMPPWPPQQEMIGRTNAVLRVVFARAALAGELPIAASHQAALLTGFAFFQTLRNCVIADARTVSRPSSIEGLDLLFAWISAQIRGAEAD</sequence>
<dbReference type="PRINTS" id="PR00455">
    <property type="entry name" value="HTHTETR"/>
</dbReference>
<dbReference type="PROSITE" id="PS50977">
    <property type="entry name" value="HTH_TETR_2"/>
    <property type="match status" value="1"/>
</dbReference>
<reference evidence="7 8" key="1">
    <citation type="submission" date="2020-04" db="EMBL/GenBank/DDBJ databases">
        <authorList>
            <person name="De Canck E."/>
        </authorList>
    </citation>
    <scope>NUCLEOTIDE SEQUENCE [LARGE SCALE GENOMIC DNA]</scope>
    <source>
        <strain evidence="7 8">LMG 6000</strain>
    </source>
</reference>
<evidence type="ECO:0000256" key="4">
    <source>
        <dbReference type="ARBA" id="ARBA00023163"/>
    </source>
</evidence>
<dbReference type="Pfam" id="PF00440">
    <property type="entry name" value="TetR_N"/>
    <property type="match status" value="1"/>
</dbReference>
<evidence type="ECO:0000313" key="7">
    <source>
        <dbReference type="EMBL" id="CAB3938003.1"/>
    </source>
</evidence>
<dbReference type="PANTHER" id="PTHR30055">
    <property type="entry name" value="HTH-TYPE TRANSCRIPTIONAL REGULATOR RUTR"/>
    <property type="match status" value="1"/>
</dbReference>
<keyword evidence="2" id="KW-0805">Transcription regulation</keyword>
<dbReference type="Proteomes" id="UP000494183">
    <property type="component" value="Unassembled WGS sequence"/>
</dbReference>
<dbReference type="InterPro" id="IPR001647">
    <property type="entry name" value="HTH_TetR"/>
</dbReference>
<evidence type="ECO:0000256" key="3">
    <source>
        <dbReference type="ARBA" id="ARBA00023125"/>
    </source>
</evidence>
<feature type="DNA-binding region" description="H-T-H motif" evidence="5">
    <location>
        <begin position="33"/>
        <end position="52"/>
    </location>
</feature>
<dbReference type="InterPro" id="IPR050109">
    <property type="entry name" value="HTH-type_TetR-like_transc_reg"/>
</dbReference>
<organism evidence="7 8">
    <name type="scientific">Achromobacter insolitus</name>
    <dbReference type="NCBI Taxonomy" id="217204"/>
    <lineage>
        <taxon>Bacteria</taxon>
        <taxon>Pseudomonadati</taxon>
        <taxon>Pseudomonadota</taxon>
        <taxon>Betaproteobacteria</taxon>
        <taxon>Burkholderiales</taxon>
        <taxon>Alcaligenaceae</taxon>
        <taxon>Achromobacter</taxon>
    </lineage>
</organism>
<dbReference type="SUPFAM" id="SSF46689">
    <property type="entry name" value="Homeodomain-like"/>
    <property type="match status" value="1"/>
</dbReference>
<dbReference type="RefSeq" id="WP_175201557.1">
    <property type="nucleotide sequence ID" value="NZ_CADILH010000012.1"/>
</dbReference>
<dbReference type="GO" id="GO:0000976">
    <property type="term" value="F:transcription cis-regulatory region binding"/>
    <property type="evidence" value="ECO:0007669"/>
    <property type="project" value="TreeGrafter"/>
</dbReference>
<dbReference type="PROSITE" id="PS01081">
    <property type="entry name" value="HTH_TETR_1"/>
    <property type="match status" value="1"/>
</dbReference>
<dbReference type="GO" id="GO:0003700">
    <property type="term" value="F:DNA-binding transcription factor activity"/>
    <property type="evidence" value="ECO:0007669"/>
    <property type="project" value="TreeGrafter"/>
</dbReference>
<evidence type="ECO:0000259" key="6">
    <source>
        <dbReference type="PROSITE" id="PS50977"/>
    </source>
</evidence>
<protein>
    <submittedName>
        <fullName evidence="7">HTH-type transcriptional regulator TtgR</fullName>
    </submittedName>
</protein>